<dbReference type="GO" id="GO:0034204">
    <property type="term" value="P:lipid translocation"/>
    <property type="evidence" value="ECO:0007669"/>
    <property type="project" value="TreeGrafter"/>
</dbReference>
<reference evidence="10" key="1">
    <citation type="submission" date="2016-11" db="EMBL/GenBank/DDBJ databases">
        <authorList>
            <person name="Varghese N."/>
            <person name="Submissions S."/>
        </authorList>
    </citation>
    <scope>NUCLEOTIDE SEQUENCE [LARGE SCALE GENOMIC DNA]</scope>
    <source>
        <strain evidence="10">DSM 15807</strain>
    </source>
</reference>
<dbReference type="RefSeq" id="WP_073071911.1">
    <property type="nucleotide sequence ID" value="NZ_FQXN01000002.1"/>
</dbReference>
<dbReference type="AlphaFoldDB" id="A0A1M5RPD3"/>
<evidence type="ECO:0000256" key="7">
    <source>
        <dbReference type="ARBA" id="ARBA00023136"/>
    </source>
</evidence>
<comment type="subcellular location">
    <subcellularLocation>
        <location evidence="1">Cell membrane</location>
        <topology evidence="1">Multi-pass membrane protein</topology>
    </subcellularLocation>
</comment>
<dbReference type="GO" id="GO:0008360">
    <property type="term" value="P:regulation of cell shape"/>
    <property type="evidence" value="ECO:0007669"/>
    <property type="project" value="UniProtKB-KW"/>
</dbReference>
<evidence type="ECO:0000313" key="9">
    <source>
        <dbReference type="EMBL" id="SHH28000.1"/>
    </source>
</evidence>
<feature type="transmembrane region" description="Helical" evidence="8">
    <location>
        <begin position="306"/>
        <end position="328"/>
    </location>
</feature>
<dbReference type="InterPro" id="IPR051050">
    <property type="entry name" value="Lipid_II_flippase_MurJ/MviN"/>
</dbReference>
<feature type="transmembrane region" description="Helical" evidence="8">
    <location>
        <begin position="399"/>
        <end position="420"/>
    </location>
</feature>
<keyword evidence="2" id="KW-1003">Cell membrane</keyword>
<feature type="transmembrane region" description="Helical" evidence="8">
    <location>
        <begin position="129"/>
        <end position="151"/>
    </location>
</feature>
<dbReference type="GO" id="GO:0005886">
    <property type="term" value="C:plasma membrane"/>
    <property type="evidence" value="ECO:0007669"/>
    <property type="project" value="UniProtKB-SubCell"/>
</dbReference>
<keyword evidence="7 8" id="KW-0472">Membrane</keyword>
<evidence type="ECO:0000256" key="2">
    <source>
        <dbReference type="ARBA" id="ARBA00022475"/>
    </source>
</evidence>
<dbReference type="EMBL" id="FQXN01000002">
    <property type="protein sequence ID" value="SHH28000.1"/>
    <property type="molecule type" value="Genomic_DNA"/>
</dbReference>
<keyword evidence="4" id="KW-0133">Cell shape</keyword>
<dbReference type="GO" id="GO:0009252">
    <property type="term" value="P:peptidoglycan biosynthetic process"/>
    <property type="evidence" value="ECO:0007669"/>
    <property type="project" value="UniProtKB-KW"/>
</dbReference>
<feature type="transmembrane region" description="Helical" evidence="8">
    <location>
        <begin position="340"/>
        <end position="359"/>
    </location>
</feature>
<evidence type="ECO:0000256" key="4">
    <source>
        <dbReference type="ARBA" id="ARBA00022960"/>
    </source>
</evidence>
<gene>
    <name evidence="9" type="ORF">SAMN02745199_0535</name>
</gene>
<keyword evidence="5" id="KW-0573">Peptidoglycan synthesis</keyword>
<dbReference type="OrthoDB" id="9804143at2"/>
<accession>A0A1M5RPD3</accession>
<feature type="transmembrane region" description="Helical" evidence="8">
    <location>
        <begin position="432"/>
        <end position="450"/>
    </location>
</feature>
<dbReference type="PANTHER" id="PTHR47019:SF1">
    <property type="entry name" value="LIPID II FLIPPASE MURJ"/>
    <property type="match status" value="1"/>
</dbReference>
<evidence type="ECO:0000313" key="10">
    <source>
        <dbReference type="Proteomes" id="UP000242592"/>
    </source>
</evidence>
<evidence type="ECO:0000256" key="8">
    <source>
        <dbReference type="SAM" id="Phobius"/>
    </source>
</evidence>
<dbReference type="Proteomes" id="UP000242592">
    <property type="component" value="Unassembled WGS sequence"/>
</dbReference>
<keyword evidence="3 8" id="KW-0812">Transmembrane</keyword>
<keyword evidence="6 8" id="KW-1133">Transmembrane helix</keyword>
<dbReference type="STRING" id="1123380.SAMN02745199_0535"/>
<protein>
    <submittedName>
        <fullName evidence="9">Putative peptidoglycan lipid II flippase</fullName>
    </submittedName>
</protein>
<feature type="transmembrane region" description="Helical" evidence="8">
    <location>
        <begin position="43"/>
        <end position="66"/>
    </location>
</feature>
<dbReference type="Pfam" id="PF03023">
    <property type="entry name" value="MurJ"/>
    <property type="match status" value="1"/>
</dbReference>
<feature type="transmembrane region" description="Helical" evidence="8">
    <location>
        <begin position="371"/>
        <end position="393"/>
    </location>
</feature>
<evidence type="ECO:0000256" key="1">
    <source>
        <dbReference type="ARBA" id="ARBA00004651"/>
    </source>
</evidence>
<dbReference type="PANTHER" id="PTHR47019">
    <property type="entry name" value="LIPID II FLIPPASE MURJ"/>
    <property type="match status" value="1"/>
</dbReference>
<organism evidence="9 10">
    <name type="scientific">Thermosipho atlanticus DSM 15807</name>
    <dbReference type="NCBI Taxonomy" id="1123380"/>
    <lineage>
        <taxon>Bacteria</taxon>
        <taxon>Thermotogati</taxon>
        <taxon>Thermotogota</taxon>
        <taxon>Thermotogae</taxon>
        <taxon>Thermotogales</taxon>
        <taxon>Fervidobacteriaceae</taxon>
        <taxon>Thermosipho</taxon>
    </lineage>
</organism>
<dbReference type="InterPro" id="IPR004268">
    <property type="entry name" value="MurJ"/>
</dbReference>
<sequence>MFKSVAGGALIISFFTLIAKLLGFAREIIIANYFGTSWRYDAVLIALTPAIAITTIFSTGISNAFIPVYHKLKAEGNNKNKVYVQSFLFFISIINLFFGLTLLLFPKFYIKIFAPGFSDEVINYATKSLIVLSIFPLISGAYNILQTLLRAERKFFEYSFSQLIFNIVFIPLLILFAPLINEQAYVVSWVIGNIFILLISIFFTKEYLKKSHFDFHIIKNTFKLAIPIILATTTSEINKIIDKAFVSYLPSGRISSLQYANTLLSFLNIFIVAFLTSSYTELSEYVTSNNLEAAKNRMRKTIKSSLNIAIPIVAWIVIMSNGFISFVFQRGNFNEESVRLVSIALIGYSGLLLILPINSMIRYFLISSGKVFLITFMSILSIFTNTLFDWLFIKPWGHGGITLSTTFVAFITAIIQILYLKRKGISFLPIKNITFNLVIVIVSALLVIYLKTTLNLNLWFILGNLIFVIIFLILARDEIKFLISKIGKEIKKKIKK</sequence>
<feature type="transmembrane region" description="Helical" evidence="8">
    <location>
        <begin position="186"/>
        <end position="203"/>
    </location>
</feature>
<evidence type="ECO:0000256" key="6">
    <source>
        <dbReference type="ARBA" id="ARBA00022989"/>
    </source>
</evidence>
<proteinExistence type="predicted"/>
<dbReference type="GO" id="GO:0015648">
    <property type="term" value="F:lipid-linked peptidoglycan transporter activity"/>
    <property type="evidence" value="ECO:0007669"/>
    <property type="project" value="TreeGrafter"/>
</dbReference>
<dbReference type="PRINTS" id="PR01806">
    <property type="entry name" value="VIRFACTRMVIN"/>
</dbReference>
<evidence type="ECO:0000256" key="3">
    <source>
        <dbReference type="ARBA" id="ARBA00022692"/>
    </source>
</evidence>
<feature type="transmembrane region" description="Helical" evidence="8">
    <location>
        <begin position="456"/>
        <end position="475"/>
    </location>
</feature>
<name>A0A1M5RPD3_9BACT</name>
<evidence type="ECO:0000256" key="5">
    <source>
        <dbReference type="ARBA" id="ARBA00022984"/>
    </source>
</evidence>
<feature type="transmembrane region" description="Helical" evidence="8">
    <location>
        <begin position="87"/>
        <end position="109"/>
    </location>
</feature>
<keyword evidence="10" id="KW-1185">Reference proteome</keyword>
<feature type="transmembrane region" description="Helical" evidence="8">
    <location>
        <begin position="163"/>
        <end position="180"/>
    </location>
</feature>